<proteinExistence type="predicted"/>
<comment type="subcellular location">
    <subcellularLocation>
        <location evidence="1">Cytoplasm</location>
        <location evidence="1">Cytoskeleton</location>
        <location evidence="1">Cilium axoneme</location>
    </subcellularLocation>
</comment>
<protein>
    <submittedName>
        <fullName evidence="3">Uncharacterized protein</fullName>
    </submittedName>
</protein>
<gene>
    <name evidence="3" type="ORF">Rsub_06345</name>
</gene>
<dbReference type="EMBL" id="BDRX01000042">
    <property type="protein sequence ID" value="GBF93623.1"/>
    <property type="molecule type" value="Genomic_DNA"/>
</dbReference>
<feature type="compositionally biased region" description="Low complexity" evidence="2">
    <location>
        <begin position="379"/>
        <end position="401"/>
    </location>
</feature>
<dbReference type="SUPFAM" id="SSF52047">
    <property type="entry name" value="RNI-like"/>
    <property type="match status" value="1"/>
</dbReference>
<feature type="compositionally biased region" description="Gly residues" evidence="2">
    <location>
        <begin position="222"/>
        <end position="239"/>
    </location>
</feature>
<feature type="region of interest" description="Disordered" evidence="2">
    <location>
        <begin position="222"/>
        <end position="251"/>
    </location>
</feature>
<dbReference type="Proteomes" id="UP000247498">
    <property type="component" value="Unassembled WGS sequence"/>
</dbReference>
<organism evidence="3 4">
    <name type="scientific">Raphidocelis subcapitata</name>
    <dbReference type="NCBI Taxonomy" id="307507"/>
    <lineage>
        <taxon>Eukaryota</taxon>
        <taxon>Viridiplantae</taxon>
        <taxon>Chlorophyta</taxon>
        <taxon>core chlorophytes</taxon>
        <taxon>Chlorophyceae</taxon>
        <taxon>CS clade</taxon>
        <taxon>Sphaeropleales</taxon>
        <taxon>Selenastraceae</taxon>
        <taxon>Raphidocelis</taxon>
    </lineage>
</organism>
<evidence type="ECO:0000313" key="4">
    <source>
        <dbReference type="Proteomes" id="UP000247498"/>
    </source>
</evidence>
<dbReference type="InParanoid" id="A0A2V0P6X8"/>
<sequence length="514" mass="49782">MASARAARGAPHARCGGGRGAWEADLASLPPAEAAAALARLKQAAHEVSSVRLLGGGGGGDGGPNSSSGGRPAHDRGAGPPRRAGRSRRGAEPPAAKAAAPPPPPAELCARAAEALEAVLSAGSVEALHLGLALPRACLARVAAALAANRSLLELSVTGACGGDAAVLALHEAISSHPRLRCLDAACCGLTDVGADALARTLAARAGRRAELAWRQGLRGGGGGGGAGGVGSGGDGAAEGGVPRPPSDRPHCLRVLRLSGNGITDAGAARLAAALRDDWGIGGGGGRGGGGGGGGGGRGGLEVLELRGCRLTQHAAEAFRAALAEAPAGPEGPPAVDLRGNGHGRCRGCAACGTGAARAGDGVLWAPCSGAAPAKRWPAASRRPAAPAEGPALGAAAAAGELPRRGRRGGDQVGPAWGAPAPAPLPRQLDPAAGRRAARRDAQRGPDQAAAAAAAAAARKPPAPSRPKSGGRGGGQVAGATSLEALEKAFRAAASIVDDLEARLLPLLPAPAPS</sequence>
<feature type="compositionally biased region" description="Low complexity" evidence="2">
    <location>
        <begin position="445"/>
        <end position="460"/>
    </location>
</feature>
<dbReference type="GO" id="GO:0005930">
    <property type="term" value="C:axoneme"/>
    <property type="evidence" value="ECO:0007669"/>
    <property type="project" value="UniProtKB-SubCell"/>
</dbReference>
<dbReference type="AlphaFoldDB" id="A0A2V0P6X8"/>
<dbReference type="InterPro" id="IPR001611">
    <property type="entry name" value="Leu-rich_rpt"/>
</dbReference>
<dbReference type="InterPro" id="IPR032675">
    <property type="entry name" value="LRR_dom_sf"/>
</dbReference>
<feature type="region of interest" description="Disordered" evidence="2">
    <location>
        <begin position="1"/>
        <end position="23"/>
    </location>
</feature>
<keyword evidence="4" id="KW-1185">Reference proteome</keyword>
<feature type="region of interest" description="Disordered" evidence="2">
    <location>
        <begin position="52"/>
        <end position="106"/>
    </location>
</feature>
<dbReference type="STRING" id="307507.A0A2V0P6X8"/>
<dbReference type="SMART" id="SM00368">
    <property type="entry name" value="LRR_RI"/>
    <property type="match status" value="4"/>
</dbReference>
<name>A0A2V0P6X8_9CHLO</name>
<evidence type="ECO:0000256" key="1">
    <source>
        <dbReference type="ARBA" id="ARBA00004430"/>
    </source>
</evidence>
<reference evidence="3 4" key="1">
    <citation type="journal article" date="2018" name="Sci. Rep.">
        <title>Raphidocelis subcapitata (=Pseudokirchneriella subcapitata) provides an insight into genome evolution and environmental adaptations in the Sphaeropleales.</title>
        <authorList>
            <person name="Suzuki S."/>
            <person name="Yamaguchi H."/>
            <person name="Nakajima N."/>
            <person name="Kawachi M."/>
        </authorList>
    </citation>
    <scope>NUCLEOTIDE SEQUENCE [LARGE SCALE GENOMIC DNA]</scope>
    <source>
        <strain evidence="3 4">NIES-35</strain>
    </source>
</reference>
<feature type="compositionally biased region" description="Gly residues" evidence="2">
    <location>
        <begin position="54"/>
        <end position="63"/>
    </location>
</feature>
<dbReference type="Pfam" id="PF13516">
    <property type="entry name" value="LRR_6"/>
    <property type="match status" value="2"/>
</dbReference>
<evidence type="ECO:0000256" key="2">
    <source>
        <dbReference type="SAM" id="MobiDB-lite"/>
    </source>
</evidence>
<feature type="region of interest" description="Disordered" evidence="2">
    <location>
        <begin position="379"/>
        <end position="477"/>
    </location>
</feature>
<feature type="compositionally biased region" description="Low complexity" evidence="2">
    <location>
        <begin position="1"/>
        <end position="14"/>
    </location>
</feature>
<accession>A0A2V0P6X8</accession>
<dbReference type="PANTHER" id="PTHR24110">
    <property type="entry name" value="CENTROSOMAL PROTEIN OF 78 KDA"/>
    <property type="match status" value="1"/>
</dbReference>
<dbReference type="Gene3D" id="3.80.10.10">
    <property type="entry name" value="Ribonuclease Inhibitor"/>
    <property type="match status" value="2"/>
</dbReference>
<evidence type="ECO:0000313" key="3">
    <source>
        <dbReference type="EMBL" id="GBF93623.1"/>
    </source>
</evidence>
<comment type="caution">
    <text evidence="3">The sequence shown here is derived from an EMBL/GenBank/DDBJ whole genome shotgun (WGS) entry which is preliminary data.</text>
</comment>
<dbReference type="PANTHER" id="PTHR24110:SF3">
    <property type="entry name" value="CENTROSOMAL PROTEIN OF 78 KDA"/>
    <property type="match status" value="1"/>
</dbReference>